<dbReference type="PANTHER" id="PTHR11733">
    <property type="entry name" value="ZINC METALLOPROTEASE FAMILY M13 NEPRILYSIN-RELATED"/>
    <property type="match status" value="1"/>
</dbReference>
<evidence type="ECO:0000313" key="3">
    <source>
        <dbReference type="EMBL" id="OSX75186.1"/>
    </source>
</evidence>
<evidence type="ECO:0000256" key="1">
    <source>
        <dbReference type="ARBA" id="ARBA00007357"/>
    </source>
</evidence>
<dbReference type="EMBL" id="KV918915">
    <property type="protein sequence ID" value="OSX75186.1"/>
    <property type="molecule type" value="Genomic_DNA"/>
</dbReference>
<accession>A0A1X6P335</accession>
<evidence type="ECO:0000313" key="4">
    <source>
        <dbReference type="Proteomes" id="UP000218209"/>
    </source>
</evidence>
<dbReference type="InterPro" id="IPR000718">
    <property type="entry name" value="Peptidase_M13"/>
</dbReference>
<gene>
    <name evidence="3" type="ORF">BU14_0249s0005</name>
</gene>
<dbReference type="OrthoDB" id="6475849at2759"/>
<dbReference type="Proteomes" id="UP000218209">
    <property type="component" value="Unassembled WGS sequence"/>
</dbReference>
<name>A0A1X6P335_PORUM</name>
<dbReference type="Gene3D" id="3.40.390.10">
    <property type="entry name" value="Collagenase (Catalytic Domain)"/>
    <property type="match status" value="1"/>
</dbReference>
<feature type="domain" description="Peptidase M13 C-terminal" evidence="2">
    <location>
        <begin position="7"/>
        <end position="205"/>
    </location>
</feature>
<dbReference type="InterPro" id="IPR018497">
    <property type="entry name" value="Peptidase_M13_C"/>
</dbReference>
<proteinExistence type="inferred from homology"/>
<dbReference type="GO" id="GO:0016485">
    <property type="term" value="P:protein processing"/>
    <property type="evidence" value="ECO:0007669"/>
    <property type="project" value="TreeGrafter"/>
</dbReference>
<dbReference type="GO" id="GO:0005886">
    <property type="term" value="C:plasma membrane"/>
    <property type="evidence" value="ECO:0007669"/>
    <property type="project" value="TreeGrafter"/>
</dbReference>
<dbReference type="PROSITE" id="PS51885">
    <property type="entry name" value="NEPRILYSIN"/>
    <property type="match status" value="1"/>
</dbReference>
<organism evidence="3 4">
    <name type="scientific">Porphyra umbilicalis</name>
    <name type="common">Purple laver</name>
    <name type="synonym">Red alga</name>
    <dbReference type="NCBI Taxonomy" id="2786"/>
    <lineage>
        <taxon>Eukaryota</taxon>
        <taxon>Rhodophyta</taxon>
        <taxon>Bangiophyceae</taxon>
        <taxon>Bangiales</taxon>
        <taxon>Bangiaceae</taxon>
        <taxon>Porphyra</taxon>
    </lineage>
</organism>
<dbReference type="SUPFAM" id="SSF55486">
    <property type="entry name" value="Metalloproteases ('zincins'), catalytic domain"/>
    <property type="match status" value="1"/>
</dbReference>
<dbReference type="AlphaFoldDB" id="A0A1X6P335"/>
<dbReference type="GO" id="GO:0004222">
    <property type="term" value="F:metalloendopeptidase activity"/>
    <property type="evidence" value="ECO:0007669"/>
    <property type="project" value="InterPro"/>
</dbReference>
<dbReference type="PANTHER" id="PTHR11733:SF167">
    <property type="entry name" value="FI17812P1-RELATED"/>
    <property type="match status" value="1"/>
</dbReference>
<protein>
    <recommendedName>
        <fullName evidence="2">Peptidase M13 C-terminal domain-containing protein</fullName>
    </recommendedName>
</protein>
<reference evidence="3 4" key="1">
    <citation type="submission" date="2017-03" db="EMBL/GenBank/DDBJ databases">
        <title>WGS assembly of Porphyra umbilicalis.</title>
        <authorList>
            <person name="Brawley S.H."/>
            <person name="Blouin N.A."/>
            <person name="Ficko-Blean E."/>
            <person name="Wheeler G.L."/>
            <person name="Lohr M."/>
            <person name="Goodson H.V."/>
            <person name="Jenkins J.W."/>
            <person name="Blaby-Haas C.E."/>
            <person name="Helliwell K.E."/>
            <person name="Chan C."/>
            <person name="Marriage T."/>
            <person name="Bhattacharya D."/>
            <person name="Klein A.S."/>
            <person name="Badis Y."/>
            <person name="Brodie J."/>
            <person name="Cao Y."/>
            <person name="Collen J."/>
            <person name="Dittami S.M."/>
            <person name="Gachon C.M."/>
            <person name="Green B.R."/>
            <person name="Karpowicz S."/>
            <person name="Kim J.W."/>
            <person name="Kudahl U."/>
            <person name="Lin S."/>
            <person name="Michel G."/>
            <person name="Mittag M."/>
            <person name="Olson B.J."/>
            <person name="Pangilinan J."/>
            <person name="Peng Y."/>
            <person name="Qiu H."/>
            <person name="Shu S."/>
            <person name="Singer J.T."/>
            <person name="Smith A.G."/>
            <person name="Sprecher B.N."/>
            <person name="Wagner V."/>
            <person name="Wang W."/>
            <person name="Wang Z.-Y."/>
            <person name="Yan J."/>
            <person name="Yarish C."/>
            <person name="Zoeuner-Riek S."/>
            <person name="Zhuang Y."/>
            <person name="Zou Y."/>
            <person name="Lindquist E.A."/>
            <person name="Grimwood J."/>
            <person name="Barry K."/>
            <person name="Rokhsar D.S."/>
            <person name="Schmutz J."/>
            <person name="Stiller J.W."/>
            <person name="Grossman A.R."/>
            <person name="Prochnik S.E."/>
        </authorList>
    </citation>
    <scope>NUCLEOTIDE SEQUENCE [LARGE SCALE GENOMIC DNA]</scope>
    <source>
        <strain evidence="3">4086291</strain>
    </source>
</reference>
<dbReference type="Pfam" id="PF01431">
    <property type="entry name" value="Peptidase_M13"/>
    <property type="match status" value="1"/>
</dbReference>
<evidence type="ECO:0000259" key="2">
    <source>
        <dbReference type="Pfam" id="PF01431"/>
    </source>
</evidence>
<keyword evidence="4" id="KW-1185">Reference proteome</keyword>
<dbReference type="InterPro" id="IPR024079">
    <property type="entry name" value="MetalloPept_cat_dom_sf"/>
</dbReference>
<sequence length="241" mass="25860">MTQYPLLPPDAFYMPVALTYGAAGFFTAHEFGHSYDTGGINFDVAGASREWLSIAFLAVAVERAACIVAQYSRYRITELDAAGVPPVFADGAMTLNENIADAFSLRVGLGRLRSAIAGHLTSRGVGPANPPLAAVFTDEQLYFVCAALVWCIKRTDANLRTYLANDFHAIGRPRVLGSMSHSPGFAAAFQCPLGSVYRPEERCKLYGECGRGGARSGRAPQMVATETRSALLLLFVLSGLL</sequence>
<comment type="similarity">
    <text evidence="1">Belongs to the peptidase M13 family.</text>
</comment>